<evidence type="ECO:0000256" key="2">
    <source>
        <dbReference type="ARBA" id="ARBA00022980"/>
    </source>
</evidence>
<evidence type="ECO:0000313" key="5">
    <source>
        <dbReference type="EMBL" id="PRY40900.1"/>
    </source>
</evidence>
<evidence type="ECO:0000256" key="1">
    <source>
        <dbReference type="ARBA" id="ARBA00006700"/>
    </source>
</evidence>
<name>A0A2T0T5E9_9BACT</name>
<evidence type="ECO:0000313" key="6">
    <source>
        <dbReference type="Proteomes" id="UP000238375"/>
    </source>
</evidence>
<dbReference type="HAMAP" id="MF_01369_B">
    <property type="entry name" value="Ribosomal_uL23_B"/>
    <property type="match status" value="1"/>
</dbReference>
<comment type="function">
    <text evidence="4">One of the early assembly proteins it binds 23S rRNA. One of the proteins that surrounds the polypeptide exit tunnel on the outside of the ribosome. Forms the main docking site for trigger factor binding to the ribosome.</text>
</comment>
<comment type="subunit">
    <text evidence="4">Part of the 50S ribosomal subunit. Contacts protein L29, and trigger factor when it is bound to the ribosome.</text>
</comment>
<dbReference type="InterPro" id="IPR013025">
    <property type="entry name" value="Ribosomal_uL23-like"/>
</dbReference>
<comment type="similarity">
    <text evidence="1 4">Belongs to the universal ribosomal protein uL23 family.</text>
</comment>
<keyword evidence="4" id="KW-0699">rRNA-binding</keyword>
<keyword evidence="3 4" id="KW-0687">Ribonucleoprotein</keyword>
<dbReference type="OrthoDB" id="9797862at2"/>
<dbReference type="GO" id="GO:0005840">
    <property type="term" value="C:ribosome"/>
    <property type="evidence" value="ECO:0007669"/>
    <property type="project" value="UniProtKB-KW"/>
</dbReference>
<dbReference type="GO" id="GO:1990904">
    <property type="term" value="C:ribonucleoprotein complex"/>
    <property type="evidence" value="ECO:0007669"/>
    <property type="project" value="UniProtKB-KW"/>
</dbReference>
<dbReference type="GO" id="GO:0003735">
    <property type="term" value="F:structural constituent of ribosome"/>
    <property type="evidence" value="ECO:0007669"/>
    <property type="project" value="InterPro"/>
</dbReference>
<dbReference type="InterPro" id="IPR012678">
    <property type="entry name" value="Ribosomal_uL23/eL15/eS24_sf"/>
</dbReference>
<reference evidence="5 6" key="1">
    <citation type="submission" date="2018-03" db="EMBL/GenBank/DDBJ databases">
        <title>Genomic Encyclopedia of Archaeal and Bacterial Type Strains, Phase II (KMG-II): from individual species to whole genera.</title>
        <authorList>
            <person name="Goeker M."/>
        </authorList>
    </citation>
    <scope>NUCLEOTIDE SEQUENCE [LARGE SCALE GENOMIC DNA]</scope>
    <source>
        <strain evidence="5 6">DSM 28354</strain>
    </source>
</reference>
<dbReference type="InterPro" id="IPR012677">
    <property type="entry name" value="Nucleotide-bd_a/b_plait_sf"/>
</dbReference>
<keyword evidence="6" id="KW-1185">Reference proteome</keyword>
<dbReference type="NCBIfam" id="NF004363">
    <property type="entry name" value="PRK05738.2-4"/>
    <property type="match status" value="1"/>
</dbReference>
<dbReference type="GO" id="GO:0006412">
    <property type="term" value="P:translation"/>
    <property type="evidence" value="ECO:0007669"/>
    <property type="project" value="UniProtKB-UniRule"/>
</dbReference>
<keyword evidence="2 4" id="KW-0689">Ribosomal protein</keyword>
<comment type="caution">
    <text evidence="5">The sequence shown here is derived from an EMBL/GenBank/DDBJ whole genome shotgun (WGS) entry which is preliminary data.</text>
</comment>
<dbReference type="GO" id="GO:0019843">
    <property type="term" value="F:rRNA binding"/>
    <property type="evidence" value="ECO:0007669"/>
    <property type="project" value="UniProtKB-UniRule"/>
</dbReference>
<dbReference type="Proteomes" id="UP000238375">
    <property type="component" value="Unassembled WGS sequence"/>
</dbReference>
<dbReference type="Gene3D" id="3.30.70.330">
    <property type="match status" value="1"/>
</dbReference>
<evidence type="ECO:0000256" key="4">
    <source>
        <dbReference type="HAMAP-Rule" id="MF_01369"/>
    </source>
</evidence>
<dbReference type="RefSeq" id="WP_106137336.1">
    <property type="nucleotide sequence ID" value="NZ_PVTE01000006.1"/>
</dbReference>
<dbReference type="Pfam" id="PF00276">
    <property type="entry name" value="Ribosomal_L23"/>
    <property type="match status" value="1"/>
</dbReference>
<dbReference type="PANTHER" id="PTHR11620">
    <property type="entry name" value="60S RIBOSOMAL PROTEIN L23A"/>
    <property type="match status" value="1"/>
</dbReference>
<evidence type="ECO:0000256" key="3">
    <source>
        <dbReference type="ARBA" id="ARBA00023274"/>
    </source>
</evidence>
<dbReference type="AlphaFoldDB" id="A0A2T0T5E9"/>
<dbReference type="EMBL" id="PVTE01000006">
    <property type="protein sequence ID" value="PRY40900.1"/>
    <property type="molecule type" value="Genomic_DNA"/>
</dbReference>
<organism evidence="5 6">
    <name type="scientific">Spirosoma oryzae</name>
    <dbReference type="NCBI Taxonomy" id="1469603"/>
    <lineage>
        <taxon>Bacteria</taxon>
        <taxon>Pseudomonadati</taxon>
        <taxon>Bacteroidota</taxon>
        <taxon>Cytophagia</taxon>
        <taxon>Cytophagales</taxon>
        <taxon>Cytophagaceae</taxon>
        <taxon>Spirosoma</taxon>
    </lineage>
</organism>
<sequence>MNVLKRPIVTEKMTDLNKQGKYAFEVDKKANKIEIGKAIEKMYSVNVTSVNTMRVYGKNRSKNINGRVVTGKTPTTKKAIVTVAEGEVIDIYADL</sequence>
<protein>
    <recommendedName>
        <fullName evidence="4">Large ribosomal subunit protein uL23</fullName>
    </recommendedName>
</protein>
<accession>A0A2T0T5E9</accession>
<gene>
    <name evidence="4" type="primary">rplW</name>
    <name evidence="5" type="ORF">CLV58_10683</name>
</gene>
<dbReference type="SUPFAM" id="SSF54189">
    <property type="entry name" value="Ribosomal proteins S24e, L23 and L15e"/>
    <property type="match status" value="1"/>
</dbReference>
<proteinExistence type="inferred from homology"/>
<keyword evidence="4" id="KW-0694">RNA-binding</keyword>